<proteinExistence type="predicted"/>
<dbReference type="InterPro" id="IPR011738">
    <property type="entry name" value="Phage_CHP"/>
</dbReference>
<dbReference type="CDD" id="cd08054">
    <property type="entry name" value="gp6"/>
    <property type="match status" value="1"/>
</dbReference>
<dbReference type="Proteomes" id="UP000526408">
    <property type="component" value="Unassembled WGS sequence"/>
</dbReference>
<organism evidence="1 2">
    <name type="scientific">Roseicyclus persicicus</name>
    <dbReference type="NCBI Taxonomy" id="2650661"/>
    <lineage>
        <taxon>Bacteria</taxon>
        <taxon>Pseudomonadati</taxon>
        <taxon>Pseudomonadota</taxon>
        <taxon>Alphaproteobacteria</taxon>
        <taxon>Rhodobacterales</taxon>
        <taxon>Roseobacteraceae</taxon>
        <taxon>Roseicyclus</taxon>
    </lineage>
</organism>
<name>A0A7X6JY61_9RHOB</name>
<sequence>MMMVELTSVPGAALPVGELAAHLRLARGFSDDGSQDGQLESCLRAASSAIEARIGKALFERRFALTLVAWHDPEAHVLPLAPVSRIDSVKVITRAGAETLVDPGLYALRHDRHRPVLAATGTALPTPSQGGTIEVEFTAGYAAEWTGIPADLRQAVLILAGEFWGQDLAADTGMPFSVSVLLEPHRPMRLRGAAQ</sequence>
<accession>A0A7X6JY61</accession>
<dbReference type="NCBIfam" id="TIGR02215">
    <property type="entry name" value="phage_chp_gp8"/>
    <property type="match status" value="1"/>
</dbReference>
<protein>
    <recommendedName>
        <fullName evidence="3">Phage gp6-like head-tail connector protein</fullName>
    </recommendedName>
</protein>
<evidence type="ECO:0000313" key="2">
    <source>
        <dbReference type="Proteomes" id="UP000526408"/>
    </source>
</evidence>
<reference evidence="1 2" key="1">
    <citation type="submission" date="2020-04" db="EMBL/GenBank/DDBJ databases">
        <authorList>
            <person name="Yoon J."/>
        </authorList>
    </citation>
    <scope>NUCLEOTIDE SEQUENCE [LARGE SCALE GENOMIC DNA]</scope>
    <source>
        <strain evidence="1 2">KMU-115</strain>
    </source>
</reference>
<comment type="caution">
    <text evidence="1">The sequence shown here is derived from an EMBL/GenBank/DDBJ whole genome shotgun (WGS) entry which is preliminary data.</text>
</comment>
<evidence type="ECO:0008006" key="3">
    <source>
        <dbReference type="Google" id="ProtNLM"/>
    </source>
</evidence>
<evidence type="ECO:0000313" key="1">
    <source>
        <dbReference type="EMBL" id="NKX46302.1"/>
    </source>
</evidence>
<dbReference type="Gene3D" id="1.10.3230.30">
    <property type="entry name" value="Phage gp6-like head-tail connector protein"/>
    <property type="match status" value="1"/>
</dbReference>
<dbReference type="AlphaFoldDB" id="A0A7X6JY61"/>
<keyword evidence="2" id="KW-1185">Reference proteome</keyword>
<gene>
    <name evidence="1" type="ORF">HCU73_17045</name>
</gene>
<dbReference type="EMBL" id="JAAZQQ010000007">
    <property type="protein sequence ID" value="NKX46302.1"/>
    <property type="molecule type" value="Genomic_DNA"/>
</dbReference>